<dbReference type="PANTHER" id="PTHR23120:SF0">
    <property type="entry name" value="MAESTRO HEAT-LIKE REPEAT FAMILY MEMBER 1"/>
    <property type="match status" value="1"/>
</dbReference>
<dbReference type="Pfam" id="PF23210">
    <property type="entry name" value="HEAT_Maestro_2"/>
    <property type="match status" value="1"/>
</dbReference>
<dbReference type="AlphaFoldDB" id="A0A7N2M7R6"/>
<dbReference type="Proteomes" id="UP000594261">
    <property type="component" value="Chromosome 7"/>
</dbReference>
<protein>
    <recommendedName>
        <fullName evidence="1">MROH2B-like HEAT-repeats domain-containing protein</fullName>
    </recommendedName>
</protein>
<accession>A0A7N2M7R6</accession>
<dbReference type="GO" id="GO:0005737">
    <property type="term" value="C:cytoplasm"/>
    <property type="evidence" value="ECO:0007669"/>
    <property type="project" value="TreeGrafter"/>
</dbReference>
<dbReference type="EnsemblPlants" id="QL07p042601:mrna">
    <property type="protein sequence ID" value="QL07p042601:mrna"/>
    <property type="gene ID" value="QL07p042601"/>
</dbReference>
<evidence type="ECO:0000259" key="1">
    <source>
        <dbReference type="Pfam" id="PF23210"/>
    </source>
</evidence>
<dbReference type="InterPro" id="IPR055408">
    <property type="entry name" value="HEAT_MROH2B-like"/>
</dbReference>
<dbReference type="InterPro" id="IPR045206">
    <property type="entry name" value="Maestro_heat-like_prot"/>
</dbReference>
<sequence>MLAKLFAVKLLWITYIVYKGPILLKREKNQPDKQKLIKISSAEYQGIIGKVEMRYLNNIPTFLAESLDVIQDTNRVISLGNAFTRQYELYNTSNDEHSALLYRCFGILLQKVNDSDYVCDRIDWMYKQADISIQTNRLRLAKAMGLVSIPHSHLDTVLDKLKDILDNVGQSIFQRFLSIFSDSFRAEESDDIHAALALMYGYAAKYSINSC</sequence>
<dbReference type="InParanoid" id="A0A7N2M7R6"/>
<evidence type="ECO:0000313" key="3">
    <source>
        <dbReference type="Proteomes" id="UP000594261"/>
    </source>
</evidence>
<reference evidence="2 3" key="1">
    <citation type="journal article" date="2016" name="G3 (Bethesda)">
        <title>First Draft Assembly and Annotation of the Genome of a California Endemic Oak Quercus lobata Nee (Fagaceae).</title>
        <authorList>
            <person name="Sork V.L."/>
            <person name="Fitz-Gibbon S.T."/>
            <person name="Puiu D."/>
            <person name="Crepeau M."/>
            <person name="Gugger P.F."/>
            <person name="Sherman R."/>
            <person name="Stevens K."/>
            <person name="Langley C.H."/>
            <person name="Pellegrini M."/>
            <person name="Salzberg S.L."/>
        </authorList>
    </citation>
    <scope>NUCLEOTIDE SEQUENCE [LARGE SCALE GENOMIC DNA]</scope>
    <source>
        <strain evidence="2 3">cv. SW786</strain>
    </source>
</reference>
<reference evidence="2" key="2">
    <citation type="submission" date="2021-01" db="UniProtKB">
        <authorList>
            <consortium name="EnsemblPlants"/>
        </authorList>
    </citation>
    <scope>IDENTIFICATION</scope>
</reference>
<dbReference type="EMBL" id="LRBV02000007">
    <property type="status" value="NOT_ANNOTATED_CDS"/>
    <property type="molecule type" value="Genomic_DNA"/>
</dbReference>
<name>A0A7N2M7R6_QUELO</name>
<proteinExistence type="predicted"/>
<evidence type="ECO:0000313" key="2">
    <source>
        <dbReference type="EnsemblPlants" id="QL07p042601:mrna"/>
    </source>
</evidence>
<feature type="domain" description="MROH2B-like HEAT-repeats" evidence="1">
    <location>
        <begin position="61"/>
        <end position="207"/>
    </location>
</feature>
<organism evidence="2 3">
    <name type="scientific">Quercus lobata</name>
    <name type="common">Valley oak</name>
    <dbReference type="NCBI Taxonomy" id="97700"/>
    <lineage>
        <taxon>Eukaryota</taxon>
        <taxon>Viridiplantae</taxon>
        <taxon>Streptophyta</taxon>
        <taxon>Embryophyta</taxon>
        <taxon>Tracheophyta</taxon>
        <taxon>Spermatophyta</taxon>
        <taxon>Magnoliopsida</taxon>
        <taxon>eudicotyledons</taxon>
        <taxon>Gunneridae</taxon>
        <taxon>Pentapetalae</taxon>
        <taxon>rosids</taxon>
        <taxon>fabids</taxon>
        <taxon>Fagales</taxon>
        <taxon>Fagaceae</taxon>
        <taxon>Quercus</taxon>
    </lineage>
</organism>
<dbReference type="Gramene" id="QL07p042601:mrna">
    <property type="protein sequence ID" value="QL07p042601:mrna"/>
    <property type="gene ID" value="QL07p042601"/>
</dbReference>
<dbReference type="PANTHER" id="PTHR23120">
    <property type="entry name" value="MAESTRO-RELATED HEAT DOMAIN-CONTAINING"/>
    <property type="match status" value="1"/>
</dbReference>
<keyword evidence="3" id="KW-1185">Reference proteome</keyword>